<dbReference type="RefSeq" id="WP_092372475.1">
    <property type="nucleotide sequence ID" value="NZ_FORX01000001.1"/>
</dbReference>
<dbReference type="OrthoDB" id="264333at2"/>
<keyword evidence="1" id="KW-0489">Methyltransferase</keyword>
<evidence type="ECO:0000313" key="1">
    <source>
        <dbReference type="EMBL" id="SFJ04377.1"/>
    </source>
</evidence>
<evidence type="ECO:0000313" key="2">
    <source>
        <dbReference type="Proteomes" id="UP000198635"/>
    </source>
</evidence>
<reference evidence="2" key="1">
    <citation type="submission" date="2016-10" db="EMBL/GenBank/DDBJ databases">
        <authorList>
            <person name="Varghese N."/>
            <person name="Submissions S."/>
        </authorList>
    </citation>
    <scope>NUCLEOTIDE SEQUENCE [LARGE SCALE GENOMIC DNA]</scope>
    <source>
        <strain evidence="2">DSM 5918</strain>
    </source>
</reference>
<name>A0A1I3N586_9BACT</name>
<organism evidence="1 2">
    <name type="scientific">Desulfomicrobium apsheronum</name>
    <dbReference type="NCBI Taxonomy" id="52560"/>
    <lineage>
        <taxon>Bacteria</taxon>
        <taxon>Pseudomonadati</taxon>
        <taxon>Thermodesulfobacteriota</taxon>
        <taxon>Desulfovibrionia</taxon>
        <taxon>Desulfovibrionales</taxon>
        <taxon>Desulfomicrobiaceae</taxon>
        <taxon>Desulfomicrobium</taxon>
    </lineage>
</organism>
<keyword evidence="2" id="KW-1185">Reference proteome</keyword>
<accession>A0A1I3N586</accession>
<gene>
    <name evidence="1" type="ORF">SAMN04488082_101180</name>
</gene>
<dbReference type="InterPro" id="IPR029063">
    <property type="entry name" value="SAM-dependent_MTases_sf"/>
</dbReference>
<sequence>MTEISEPHGQLTVTAAGRSWTLERPADLESLWQSMDEDDPEAEEHIPYWVELWPATLALCGWLARQELAGRRCLDLGCGLGLSALVAANLGARVVGMDYEQGALHFAARNARINSVPSPLWVRMDWNKPGLAPACFDRIWGGDIFYEQRFFEPLENLLLCSLAPGGKVWFGDPERTVSSTVWSRFSRRGWRVRNQSREVVPFDQARMTVNVWELSRPLAI</sequence>
<dbReference type="CDD" id="cd02440">
    <property type="entry name" value="AdoMet_MTases"/>
    <property type="match status" value="1"/>
</dbReference>
<dbReference type="GO" id="GO:0032259">
    <property type="term" value="P:methylation"/>
    <property type="evidence" value="ECO:0007669"/>
    <property type="project" value="UniProtKB-KW"/>
</dbReference>
<dbReference type="AlphaFoldDB" id="A0A1I3N586"/>
<dbReference type="Proteomes" id="UP000198635">
    <property type="component" value="Unassembled WGS sequence"/>
</dbReference>
<protein>
    <submittedName>
        <fullName evidence="1">Methyltransferase domain-containing protein</fullName>
    </submittedName>
</protein>
<dbReference type="SUPFAM" id="SSF53335">
    <property type="entry name" value="S-adenosyl-L-methionine-dependent methyltransferases"/>
    <property type="match status" value="1"/>
</dbReference>
<dbReference type="GO" id="GO:0008168">
    <property type="term" value="F:methyltransferase activity"/>
    <property type="evidence" value="ECO:0007669"/>
    <property type="project" value="UniProtKB-KW"/>
</dbReference>
<dbReference type="Gene3D" id="3.40.50.150">
    <property type="entry name" value="Vaccinia Virus protein VP39"/>
    <property type="match status" value="1"/>
</dbReference>
<dbReference type="InterPro" id="IPR019410">
    <property type="entry name" value="Methyltransf_16"/>
</dbReference>
<dbReference type="STRING" id="52560.SAMN04488082_101180"/>
<proteinExistence type="predicted"/>
<dbReference type="EMBL" id="FORX01000001">
    <property type="protein sequence ID" value="SFJ04377.1"/>
    <property type="molecule type" value="Genomic_DNA"/>
</dbReference>
<dbReference type="Pfam" id="PF06325">
    <property type="entry name" value="PrmA"/>
    <property type="match status" value="1"/>
</dbReference>
<dbReference type="PANTHER" id="PTHR14614">
    <property type="entry name" value="HEPATOCELLULAR CARCINOMA-ASSOCIATED ANTIGEN"/>
    <property type="match status" value="1"/>
</dbReference>
<keyword evidence="1" id="KW-0808">Transferase</keyword>